<gene>
    <name evidence="1" type="ORF">C3R40_010915</name>
</gene>
<dbReference type="EMBL" id="PQGI02000001">
    <property type="protein sequence ID" value="MEX3187133.1"/>
    <property type="molecule type" value="Genomic_DNA"/>
</dbReference>
<dbReference type="Proteomes" id="UP000237365">
    <property type="component" value="Unassembled WGS sequence"/>
</dbReference>
<dbReference type="Gene3D" id="2.180.10.10">
    <property type="entry name" value="RHS repeat-associated core"/>
    <property type="match status" value="1"/>
</dbReference>
<reference evidence="1 2" key="2">
    <citation type="submission" date="2024-07" db="EMBL/GenBank/DDBJ databases">
        <authorList>
            <person name="Raymann K."/>
        </authorList>
    </citation>
    <scope>NUCLEOTIDE SEQUENCE [LARGE SCALE GENOMIC DNA]</scope>
    <source>
        <strain evidence="1 2">KZ19</strain>
    </source>
</reference>
<name>A0AB35Z3Z4_SERMA</name>
<accession>A0AB35Z3Z4</accession>
<protein>
    <submittedName>
        <fullName evidence="1">Uncharacterized protein</fullName>
    </submittedName>
</protein>
<proteinExistence type="predicted"/>
<reference evidence="1 2" key="1">
    <citation type="submission" date="2024-07" db="EMBL/GenBank/DDBJ databases">
        <title>Making a pathogen? Evaluating the impact of protist predation on the evolution of virulence in Serratia marcescens.</title>
        <authorList>
            <person name="Hopkins H."/>
            <person name="Lopezguerra C."/>
            <person name="Lau M.-J."/>
        </authorList>
    </citation>
    <scope>NUCLEOTIDE SEQUENCE [LARGE SCALE GENOMIC DNA]</scope>
    <source>
        <strain evidence="1 2">KZ19</strain>
    </source>
</reference>
<organism evidence="1 2">
    <name type="scientific">Serratia marcescens</name>
    <dbReference type="NCBI Taxonomy" id="615"/>
    <lineage>
        <taxon>Bacteria</taxon>
        <taxon>Pseudomonadati</taxon>
        <taxon>Pseudomonadota</taxon>
        <taxon>Gammaproteobacteria</taxon>
        <taxon>Enterobacterales</taxon>
        <taxon>Yersiniaceae</taxon>
        <taxon>Serratia</taxon>
    </lineage>
</organism>
<comment type="caution">
    <text evidence="1">The sequence shown here is derived from an EMBL/GenBank/DDBJ whole genome shotgun (WGS) entry which is preliminary data.</text>
</comment>
<evidence type="ECO:0000313" key="2">
    <source>
        <dbReference type="Proteomes" id="UP000237365"/>
    </source>
</evidence>
<sequence length="124" mass="13582">MNNDAASPLAALEQAGDSRSADIYWYQTDLNSAPLEVTNAAKRQGAQYQKPLCYAGQYQDDESGLHYSSATTNPRMWVDPLGLSSRRDQLPGDKMLLKSAVLKLTDMTTSLSGIYSAMSFLVII</sequence>
<dbReference type="AlphaFoldDB" id="A0AB35Z3Z4"/>
<evidence type="ECO:0000313" key="1">
    <source>
        <dbReference type="EMBL" id="MEX3187133.1"/>
    </source>
</evidence>